<dbReference type="SUPFAM" id="SSF55811">
    <property type="entry name" value="Nudix"/>
    <property type="match status" value="1"/>
</dbReference>
<dbReference type="PROSITE" id="PS51462">
    <property type="entry name" value="NUDIX"/>
    <property type="match status" value="1"/>
</dbReference>
<dbReference type="PANTHER" id="PTHR13622">
    <property type="entry name" value="THIAMIN PYROPHOSPHOKINASE"/>
    <property type="match status" value="1"/>
</dbReference>
<dbReference type="PANTHER" id="PTHR13622:SF8">
    <property type="entry name" value="THIAMIN PYROPHOSPHOKINASE 1"/>
    <property type="match status" value="1"/>
</dbReference>
<dbReference type="InterPro" id="IPR031804">
    <property type="entry name" value="DUF4743"/>
</dbReference>
<evidence type="ECO:0000313" key="3">
    <source>
        <dbReference type="EMBL" id="VFT93117.1"/>
    </source>
</evidence>
<keyword evidence="4" id="KW-1185">Reference proteome</keyword>
<dbReference type="InterPro" id="IPR000086">
    <property type="entry name" value="NUDIX_hydrolase_dom"/>
</dbReference>
<dbReference type="EMBL" id="VJMH01005868">
    <property type="protein sequence ID" value="KAF0692586.1"/>
    <property type="molecule type" value="Genomic_DNA"/>
</dbReference>
<dbReference type="AlphaFoldDB" id="A0A485L612"/>
<dbReference type="Pfam" id="PF15916">
    <property type="entry name" value="DUF4743"/>
    <property type="match status" value="1"/>
</dbReference>
<sequence length="301" mass="33962">MRFSLGSLIERCNAHDRSLYLPLTIALPVPEPPATVGLVRKDRLHRLAPFRHVFDVDENELRLRPEYATEDQRTAAIQEVAKALKPETWKNEPYGAPRDGNRNNEPWFRVDRSASTFFGIHQYGCHLNGFVRHNKQSPHDMSIWLATRDASKAIHPGKLDSLVGGGLPWDLSPTENMLKEAEEEAGMSRAEAMTAMTAAGAISYVNDEPHGFKANTMFIFDMELPATWTPRNTDGEVARFDLWPADKVLDALRTTPDSFKPDICLVLVDFFIRHGLVTPDDFVKPGYDRVCAMLHPPIPLF</sequence>
<dbReference type="Gene3D" id="3.90.79.10">
    <property type="entry name" value="Nucleoside Triphosphate Pyrophosphohydrolase"/>
    <property type="match status" value="1"/>
</dbReference>
<evidence type="ECO:0000313" key="4">
    <source>
        <dbReference type="Proteomes" id="UP000332933"/>
    </source>
</evidence>
<dbReference type="Pfam" id="PF00293">
    <property type="entry name" value="NUDIX"/>
    <property type="match status" value="1"/>
</dbReference>
<evidence type="ECO:0000313" key="2">
    <source>
        <dbReference type="EMBL" id="KAF0692586.1"/>
    </source>
</evidence>
<gene>
    <name evidence="3" type="primary">Aste57867_16341</name>
    <name evidence="2" type="ORF">As57867_016284</name>
    <name evidence="3" type="ORF">ASTE57867_16341</name>
</gene>
<dbReference type="OrthoDB" id="10261522at2759"/>
<feature type="domain" description="Nudix hydrolase" evidence="1">
    <location>
        <begin position="122"/>
        <end position="265"/>
    </location>
</feature>
<proteinExistence type="predicted"/>
<dbReference type="FunFam" id="3.90.79.10:FF:000019">
    <property type="entry name" value="Thiamin pyrophosphokinase, putative"/>
    <property type="match status" value="1"/>
</dbReference>
<reference evidence="2" key="2">
    <citation type="submission" date="2019-06" db="EMBL/GenBank/DDBJ databases">
        <title>Genomics analysis of Aphanomyces spp. identifies a new class of oomycete effector associated with host adaptation.</title>
        <authorList>
            <person name="Gaulin E."/>
        </authorList>
    </citation>
    <scope>NUCLEOTIDE SEQUENCE</scope>
    <source>
        <strain evidence="2">CBS 578.67</strain>
    </source>
</reference>
<accession>A0A485L612</accession>
<protein>
    <submittedName>
        <fullName evidence="3">Aste57867_16341 protein</fullName>
    </submittedName>
</protein>
<dbReference type="CDD" id="cd03676">
    <property type="entry name" value="NUDIX_Tnr3_like"/>
    <property type="match status" value="1"/>
</dbReference>
<dbReference type="Proteomes" id="UP000332933">
    <property type="component" value="Unassembled WGS sequence"/>
</dbReference>
<dbReference type="InterPro" id="IPR015797">
    <property type="entry name" value="NUDIX_hydrolase-like_dom_sf"/>
</dbReference>
<dbReference type="GO" id="GO:0044715">
    <property type="term" value="F:8-oxo-dGDP phosphatase activity"/>
    <property type="evidence" value="ECO:0007669"/>
    <property type="project" value="TreeGrafter"/>
</dbReference>
<dbReference type="EMBL" id="CAADRA010005889">
    <property type="protein sequence ID" value="VFT93117.1"/>
    <property type="molecule type" value="Genomic_DNA"/>
</dbReference>
<evidence type="ECO:0000259" key="1">
    <source>
        <dbReference type="PROSITE" id="PS51462"/>
    </source>
</evidence>
<organism evidence="3 4">
    <name type="scientific">Aphanomyces stellatus</name>
    <dbReference type="NCBI Taxonomy" id="120398"/>
    <lineage>
        <taxon>Eukaryota</taxon>
        <taxon>Sar</taxon>
        <taxon>Stramenopiles</taxon>
        <taxon>Oomycota</taxon>
        <taxon>Saprolegniomycetes</taxon>
        <taxon>Saprolegniales</taxon>
        <taxon>Verrucalvaceae</taxon>
        <taxon>Aphanomyces</taxon>
    </lineage>
</organism>
<name>A0A485L612_9STRA</name>
<reference evidence="3 4" key="1">
    <citation type="submission" date="2019-03" db="EMBL/GenBank/DDBJ databases">
        <authorList>
            <person name="Gaulin E."/>
            <person name="Dumas B."/>
        </authorList>
    </citation>
    <scope>NUCLEOTIDE SEQUENCE [LARGE SCALE GENOMIC DNA]</scope>
    <source>
        <strain evidence="3">CBS 568.67</strain>
    </source>
</reference>